<dbReference type="PRINTS" id="PR01438">
    <property type="entry name" value="UNVRSLSTRESS"/>
</dbReference>
<name>A0ABT4ZDY5_9RHOB</name>
<dbReference type="InterPro" id="IPR006016">
    <property type="entry name" value="UspA"/>
</dbReference>
<organism evidence="3 4">
    <name type="scientific">Paracoccus onchidii</name>
    <dbReference type="NCBI Taxonomy" id="3017813"/>
    <lineage>
        <taxon>Bacteria</taxon>
        <taxon>Pseudomonadati</taxon>
        <taxon>Pseudomonadota</taxon>
        <taxon>Alphaproteobacteria</taxon>
        <taxon>Rhodobacterales</taxon>
        <taxon>Paracoccaceae</taxon>
        <taxon>Paracoccus</taxon>
    </lineage>
</organism>
<dbReference type="SUPFAM" id="SSF52402">
    <property type="entry name" value="Adenine nucleotide alpha hydrolases-like"/>
    <property type="match status" value="2"/>
</dbReference>
<evidence type="ECO:0000313" key="3">
    <source>
        <dbReference type="EMBL" id="MDB6177507.1"/>
    </source>
</evidence>
<sequence>MAEKIIALVDGSVYAASVCEHAAWISQRTGAPVELLHVMGRRQGADQQDLSGSIRLGARTRLLEQLATLDEQRARIANEHGRAILDDARALAEKAGATGVTTRLLQGDLIETVAELQAQTRVVLIGKRGEAADFAKGHLGSNLERIVRVSQKPVLVASRAFRPVNKILVAFDGGPSAQKAIDYMAQSPLYKGLDLTLVTVGPADQQLLAKIEQAGKTLGDSGLQVETRQVEGQPESALGALVESEGFDMLVMGAYGHSRIRRLVIGSTTTEMVRCCKVPVLMFR</sequence>
<comment type="caution">
    <text evidence="3">The sequence shown here is derived from an EMBL/GenBank/DDBJ whole genome shotgun (WGS) entry which is preliminary data.</text>
</comment>
<dbReference type="RefSeq" id="WP_271888627.1">
    <property type="nucleotide sequence ID" value="NZ_JAQBIE010000009.1"/>
</dbReference>
<feature type="domain" description="UspA" evidence="2">
    <location>
        <begin position="165"/>
        <end position="284"/>
    </location>
</feature>
<evidence type="ECO:0000313" key="4">
    <source>
        <dbReference type="Proteomes" id="UP001165641"/>
    </source>
</evidence>
<evidence type="ECO:0000256" key="1">
    <source>
        <dbReference type="ARBA" id="ARBA00008791"/>
    </source>
</evidence>
<feature type="domain" description="UspA" evidence="2">
    <location>
        <begin position="1"/>
        <end position="156"/>
    </location>
</feature>
<proteinExistence type="inferred from homology"/>
<evidence type="ECO:0000259" key="2">
    <source>
        <dbReference type="Pfam" id="PF00582"/>
    </source>
</evidence>
<dbReference type="Proteomes" id="UP001165641">
    <property type="component" value="Unassembled WGS sequence"/>
</dbReference>
<dbReference type="InterPro" id="IPR006015">
    <property type="entry name" value="Universal_stress_UspA"/>
</dbReference>
<comment type="similarity">
    <text evidence="1">Belongs to the universal stress protein A family.</text>
</comment>
<dbReference type="Pfam" id="PF00582">
    <property type="entry name" value="Usp"/>
    <property type="match status" value="2"/>
</dbReference>
<protein>
    <submittedName>
        <fullName evidence="3">Universal stress protein</fullName>
    </submittedName>
</protein>
<dbReference type="EMBL" id="JAQBIE010000009">
    <property type="protein sequence ID" value="MDB6177507.1"/>
    <property type="molecule type" value="Genomic_DNA"/>
</dbReference>
<dbReference type="CDD" id="cd00293">
    <property type="entry name" value="USP-like"/>
    <property type="match status" value="2"/>
</dbReference>
<keyword evidence="4" id="KW-1185">Reference proteome</keyword>
<dbReference type="PANTHER" id="PTHR46268">
    <property type="entry name" value="STRESS RESPONSE PROTEIN NHAX"/>
    <property type="match status" value="1"/>
</dbReference>
<dbReference type="Gene3D" id="3.40.50.12370">
    <property type="match status" value="1"/>
</dbReference>
<dbReference type="PANTHER" id="PTHR46268:SF15">
    <property type="entry name" value="UNIVERSAL STRESS PROTEIN HP_0031"/>
    <property type="match status" value="1"/>
</dbReference>
<reference evidence="3" key="1">
    <citation type="submission" date="2022-12" db="EMBL/GenBank/DDBJ databases">
        <title>Paracoccus onchidii sp. nov., isolated from a marine invertebrate from the South China Sea.</title>
        <authorList>
            <person name="Xu S."/>
            <person name="Liu Z."/>
            <person name="Xu Y."/>
        </authorList>
    </citation>
    <scope>NUCLEOTIDE SEQUENCE</scope>
    <source>
        <strain evidence="3">Z330</strain>
    </source>
</reference>
<accession>A0ABT4ZDY5</accession>
<gene>
    <name evidence="3" type="ORF">PAF17_08275</name>
</gene>